<sequence length="25" mass="2887">MQVTFTYTPTRPPLKLPSISIFTFT</sequence>
<keyword evidence="2" id="KW-1185">Reference proteome</keyword>
<accession>A0A2P5DNT1</accession>
<dbReference type="EMBL" id="JXTB01000026">
    <property type="protein sequence ID" value="PON74943.1"/>
    <property type="molecule type" value="Genomic_DNA"/>
</dbReference>
<proteinExistence type="predicted"/>
<evidence type="ECO:0000313" key="2">
    <source>
        <dbReference type="Proteomes" id="UP000237105"/>
    </source>
</evidence>
<name>A0A2P5DNT1_PARAD</name>
<gene>
    <name evidence="1" type="ORF">PanWU01x14_046600</name>
</gene>
<dbReference type="Proteomes" id="UP000237105">
    <property type="component" value="Unassembled WGS sequence"/>
</dbReference>
<evidence type="ECO:0000313" key="1">
    <source>
        <dbReference type="EMBL" id="PON74943.1"/>
    </source>
</evidence>
<organism evidence="1 2">
    <name type="scientific">Parasponia andersonii</name>
    <name type="common">Sponia andersonii</name>
    <dbReference type="NCBI Taxonomy" id="3476"/>
    <lineage>
        <taxon>Eukaryota</taxon>
        <taxon>Viridiplantae</taxon>
        <taxon>Streptophyta</taxon>
        <taxon>Embryophyta</taxon>
        <taxon>Tracheophyta</taxon>
        <taxon>Spermatophyta</taxon>
        <taxon>Magnoliopsida</taxon>
        <taxon>eudicotyledons</taxon>
        <taxon>Gunneridae</taxon>
        <taxon>Pentapetalae</taxon>
        <taxon>rosids</taxon>
        <taxon>fabids</taxon>
        <taxon>Rosales</taxon>
        <taxon>Cannabaceae</taxon>
        <taxon>Parasponia</taxon>
    </lineage>
</organism>
<reference evidence="2" key="1">
    <citation type="submission" date="2016-06" db="EMBL/GenBank/DDBJ databases">
        <title>Parallel loss of symbiosis genes in relatives of nitrogen-fixing non-legume Parasponia.</title>
        <authorList>
            <person name="Van Velzen R."/>
            <person name="Holmer R."/>
            <person name="Bu F."/>
            <person name="Rutten L."/>
            <person name="Van Zeijl A."/>
            <person name="Liu W."/>
            <person name="Santuari L."/>
            <person name="Cao Q."/>
            <person name="Sharma T."/>
            <person name="Shen D."/>
            <person name="Roswanjaya Y."/>
            <person name="Wardhani T."/>
            <person name="Kalhor M.S."/>
            <person name="Jansen J."/>
            <person name="Van den Hoogen J."/>
            <person name="Gungor B."/>
            <person name="Hartog M."/>
            <person name="Hontelez J."/>
            <person name="Verver J."/>
            <person name="Yang W.-C."/>
            <person name="Schijlen E."/>
            <person name="Repin R."/>
            <person name="Schilthuizen M."/>
            <person name="Schranz E."/>
            <person name="Heidstra R."/>
            <person name="Miyata K."/>
            <person name="Fedorova E."/>
            <person name="Kohlen W."/>
            <person name="Bisseling T."/>
            <person name="Smit S."/>
            <person name="Geurts R."/>
        </authorList>
    </citation>
    <scope>NUCLEOTIDE SEQUENCE [LARGE SCALE GENOMIC DNA]</scope>
    <source>
        <strain evidence="2">cv. WU1-14</strain>
    </source>
</reference>
<dbReference type="AlphaFoldDB" id="A0A2P5DNT1"/>
<protein>
    <submittedName>
        <fullName evidence="1">Uncharacterized protein</fullName>
    </submittedName>
</protein>
<comment type="caution">
    <text evidence="1">The sequence shown here is derived from an EMBL/GenBank/DDBJ whole genome shotgun (WGS) entry which is preliminary data.</text>
</comment>